<gene>
    <name evidence="1" type="ORF">CPOL0286_LOCUS4221</name>
</gene>
<dbReference type="AlphaFoldDB" id="A0A7S4HHU5"/>
<name>A0A7S4HHU5_9EUKA</name>
<sequence>MIVCSADRSRVELHCWHPVSKRWRLVGSIRMASSEFEWASDAKPAGAPSGAGSRPEMRVEVEVDLGDGKPVWLGLAVDDSLQLTNAENEYIAANRFINAHFEALNSNHLEPIARKVRGLVLPLLDTIRNLKAAVEDQS</sequence>
<evidence type="ECO:0000313" key="1">
    <source>
        <dbReference type="EMBL" id="CAE2199613.1"/>
    </source>
</evidence>
<protein>
    <submittedName>
        <fullName evidence="1">Uncharacterized protein</fullName>
    </submittedName>
</protein>
<accession>A0A7S4HHU5</accession>
<reference evidence="1" key="1">
    <citation type="submission" date="2021-01" db="EMBL/GenBank/DDBJ databases">
        <authorList>
            <person name="Corre E."/>
            <person name="Pelletier E."/>
            <person name="Niang G."/>
            <person name="Scheremetjew M."/>
            <person name="Finn R."/>
            <person name="Kale V."/>
            <person name="Holt S."/>
            <person name="Cochrane G."/>
            <person name="Meng A."/>
            <person name="Brown T."/>
            <person name="Cohen L."/>
        </authorList>
    </citation>
    <scope>NUCLEOTIDE SEQUENCE</scope>
    <source>
        <strain evidence="1">UIO037</strain>
    </source>
</reference>
<organism evidence="1">
    <name type="scientific">Prymnesium polylepis</name>
    <dbReference type="NCBI Taxonomy" id="72548"/>
    <lineage>
        <taxon>Eukaryota</taxon>
        <taxon>Haptista</taxon>
        <taxon>Haptophyta</taxon>
        <taxon>Prymnesiophyceae</taxon>
        <taxon>Prymnesiales</taxon>
        <taxon>Prymnesiaceae</taxon>
        <taxon>Prymnesium</taxon>
    </lineage>
</organism>
<dbReference type="EMBL" id="HBKO01009208">
    <property type="protein sequence ID" value="CAE2199613.1"/>
    <property type="molecule type" value="Transcribed_RNA"/>
</dbReference>
<proteinExistence type="predicted"/>